<proteinExistence type="predicted"/>
<keyword evidence="3" id="KW-1185">Reference proteome</keyword>
<dbReference type="EMBL" id="FNRL01000055">
    <property type="protein sequence ID" value="SEB12197.1"/>
    <property type="molecule type" value="Genomic_DNA"/>
</dbReference>
<feature type="transmembrane region" description="Helical" evidence="1">
    <location>
        <begin position="156"/>
        <end position="178"/>
    </location>
</feature>
<organism evidence="2 3">
    <name type="scientific">Chitinophaga terrae</name>
    <name type="common">ex Kim and Jung 2007</name>
    <dbReference type="NCBI Taxonomy" id="408074"/>
    <lineage>
        <taxon>Bacteria</taxon>
        <taxon>Pseudomonadati</taxon>
        <taxon>Bacteroidota</taxon>
        <taxon>Chitinophagia</taxon>
        <taxon>Chitinophagales</taxon>
        <taxon>Chitinophagaceae</taxon>
        <taxon>Chitinophaga</taxon>
    </lineage>
</organism>
<feature type="transmembrane region" description="Helical" evidence="1">
    <location>
        <begin position="74"/>
        <end position="96"/>
    </location>
</feature>
<feature type="transmembrane region" description="Helical" evidence="1">
    <location>
        <begin position="108"/>
        <end position="126"/>
    </location>
</feature>
<accession>A0A1H4GRN5</accession>
<feature type="transmembrane region" description="Helical" evidence="1">
    <location>
        <begin position="37"/>
        <end position="62"/>
    </location>
</feature>
<keyword evidence="1" id="KW-0812">Transmembrane</keyword>
<evidence type="ECO:0000313" key="3">
    <source>
        <dbReference type="Proteomes" id="UP000199656"/>
    </source>
</evidence>
<feature type="transmembrane region" description="Helical" evidence="1">
    <location>
        <begin position="133"/>
        <end position="150"/>
    </location>
</feature>
<feature type="transmembrane region" description="Helical" evidence="1">
    <location>
        <begin position="12"/>
        <end position="31"/>
    </location>
</feature>
<protein>
    <submittedName>
        <fullName evidence="2">Uncharacterized protein</fullName>
    </submittedName>
</protein>
<reference evidence="3" key="1">
    <citation type="submission" date="2016-10" db="EMBL/GenBank/DDBJ databases">
        <authorList>
            <person name="Varghese N."/>
            <person name="Submissions S."/>
        </authorList>
    </citation>
    <scope>NUCLEOTIDE SEQUENCE [LARGE SCALE GENOMIC DNA]</scope>
    <source>
        <strain evidence="3">DSM 23920</strain>
    </source>
</reference>
<dbReference type="AlphaFoldDB" id="A0A1H4GRN5"/>
<name>A0A1H4GRN5_9BACT</name>
<keyword evidence="1" id="KW-1133">Transmembrane helix</keyword>
<dbReference type="STRING" id="408074.SAMN05660909_05650"/>
<dbReference type="Proteomes" id="UP000199656">
    <property type="component" value="Unassembled WGS sequence"/>
</dbReference>
<sequence>MINQLINRNIEHILAVFIGILLSIYAFSPISNLGFDYIIYGILLFFTLSFFAFHGVALFQVISNYKVITHVYSFEYTYLCQFIFLITGLIICYYFFLFLIKDLMERENSLFAFFIISYLGIFTLYTIRCSFRYYLILYALMFIYLALKSTGQIRTFIPLFTALGISILITNYSLFCVFNRSSNFVKPVHIRIGSNNQIENSAHFLPNTPLIEFLRTHKISKMYFLSDRYFIEQPILFYNLNRSWEQIPGSSATIGYDYSGNFNGGYICEENDSSTNSLKKDRERP</sequence>
<gene>
    <name evidence="2" type="ORF">SAMN05660909_05650</name>
</gene>
<evidence type="ECO:0000256" key="1">
    <source>
        <dbReference type="SAM" id="Phobius"/>
    </source>
</evidence>
<keyword evidence="1" id="KW-0472">Membrane</keyword>
<evidence type="ECO:0000313" key="2">
    <source>
        <dbReference type="EMBL" id="SEB12197.1"/>
    </source>
</evidence>